<dbReference type="InterPro" id="IPR003661">
    <property type="entry name" value="HisK_dim/P_dom"/>
</dbReference>
<protein>
    <recommendedName>
        <fullName evidence="2">histidine kinase</fullName>
        <ecNumber evidence="2">2.7.13.3</ecNumber>
    </recommendedName>
</protein>
<evidence type="ECO:0000256" key="3">
    <source>
        <dbReference type="ARBA" id="ARBA00022553"/>
    </source>
</evidence>
<dbReference type="NCBIfam" id="TIGR00229">
    <property type="entry name" value="sensory_box"/>
    <property type="match status" value="2"/>
</dbReference>
<dbReference type="Pfam" id="PF13188">
    <property type="entry name" value="PAS_8"/>
    <property type="match status" value="1"/>
</dbReference>
<evidence type="ECO:0000259" key="7">
    <source>
        <dbReference type="PROSITE" id="PS50109"/>
    </source>
</evidence>
<dbReference type="InterPro" id="IPR036890">
    <property type="entry name" value="HATPase_C_sf"/>
</dbReference>
<keyword evidence="4" id="KW-0808">Transferase</keyword>
<feature type="domain" description="PAC" evidence="9">
    <location>
        <begin position="355"/>
        <end position="409"/>
    </location>
</feature>
<accession>A0A2U2B427</accession>
<dbReference type="PANTHER" id="PTHR43711:SF31">
    <property type="entry name" value="HISTIDINE KINASE"/>
    <property type="match status" value="1"/>
</dbReference>
<dbReference type="RefSeq" id="WP_109266005.1">
    <property type="nucleotide sequence ID" value="NZ_QEWP01000024.1"/>
</dbReference>
<dbReference type="InterPro" id="IPR000700">
    <property type="entry name" value="PAS-assoc_C"/>
</dbReference>
<dbReference type="Pfam" id="PF00989">
    <property type="entry name" value="PAS"/>
    <property type="match status" value="1"/>
</dbReference>
<dbReference type="GO" id="GO:0006355">
    <property type="term" value="P:regulation of DNA-templated transcription"/>
    <property type="evidence" value="ECO:0007669"/>
    <property type="project" value="InterPro"/>
</dbReference>
<evidence type="ECO:0000313" key="11">
    <source>
        <dbReference type="Proteomes" id="UP000244956"/>
    </source>
</evidence>
<dbReference type="SMART" id="SM00086">
    <property type="entry name" value="PAC"/>
    <property type="match status" value="1"/>
</dbReference>
<feature type="domain" description="PAS" evidence="8">
    <location>
        <begin position="153"/>
        <end position="197"/>
    </location>
</feature>
<dbReference type="SUPFAM" id="SSF55785">
    <property type="entry name" value="PYP-like sensor domain (PAS domain)"/>
    <property type="match status" value="3"/>
</dbReference>
<dbReference type="InterPro" id="IPR005467">
    <property type="entry name" value="His_kinase_dom"/>
</dbReference>
<dbReference type="InterPro" id="IPR003594">
    <property type="entry name" value="HATPase_dom"/>
</dbReference>
<evidence type="ECO:0000256" key="6">
    <source>
        <dbReference type="ARBA" id="ARBA00023012"/>
    </source>
</evidence>
<dbReference type="CDD" id="cd00130">
    <property type="entry name" value="PAS"/>
    <property type="match status" value="2"/>
</dbReference>
<organism evidence="10 11">
    <name type="scientific">Marinilabilia rubra</name>
    <dbReference type="NCBI Taxonomy" id="2162893"/>
    <lineage>
        <taxon>Bacteria</taxon>
        <taxon>Pseudomonadati</taxon>
        <taxon>Bacteroidota</taxon>
        <taxon>Bacteroidia</taxon>
        <taxon>Marinilabiliales</taxon>
        <taxon>Marinilabiliaceae</taxon>
        <taxon>Marinilabilia</taxon>
    </lineage>
</organism>
<keyword evidence="5" id="KW-0418">Kinase</keyword>
<dbReference type="PROSITE" id="PS50109">
    <property type="entry name" value="HIS_KIN"/>
    <property type="match status" value="1"/>
</dbReference>
<evidence type="ECO:0000256" key="1">
    <source>
        <dbReference type="ARBA" id="ARBA00000085"/>
    </source>
</evidence>
<dbReference type="InterPro" id="IPR036097">
    <property type="entry name" value="HisK_dim/P_sf"/>
</dbReference>
<dbReference type="PROSITE" id="PS50113">
    <property type="entry name" value="PAC"/>
    <property type="match status" value="1"/>
</dbReference>
<evidence type="ECO:0000259" key="9">
    <source>
        <dbReference type="PROSITE" id="PS50113"/>
    </source>
</evidence>
<dbReference type="Gene3D" id="3.30.450.20">
    <property type="entry name" value="PAS domain"/>
    <property type="match status" value="2"/>
</dbReference>
<dbReference type="InterPro" id="IPR013767">
    <property type="entry name" value="PAS_fold"/>
</dbReference>
<dbReference type="SMART" id="SM00388">
    <property type="entry name" value="HisKA"/>
    <property type="match status" value="1"/>
</dbReference>
<dbReference type="GO" id="GO:0000155">
    <property type="term" value="F:phosphorelay sensor kinase activity"/>
    <property type="evidence" value="ECO:0007669"/>
    <property type="project" value="InterPro"/>
</dbReference>
<keyword evidence="11" id="KW-1185">Reference proteome</keyword>
<comment type="catalytic activity">
    <reaction evidence="1">
        <text>ATP + protein L-histidine = ADP + protein N-phospho-L-histidine.</text>
        <dbReference type="EC" id="2.7.13.3"/>
    </reaction>
</comment>
<feature type="domain" description="PAS" evidence="8">
    <location>
        <begin position="284"/>
        <end position="330"/>
    </location>
</feature>
<evidence type="ECO:0000256" key="4">
    <source>
        <dbReference type="ARBA" id="ARBA00022679"/>
    </source>
</evidence>
<dbReference type="OrthoDB" id="9796457at2"/>
<dbReference type="PANTHER" id="PTHR43711">
    <property type="entry name" value="TWO-COMPONENT HISTIDINE KINASE"/>
    <property type="match status" value="1"/>
</dbReference>
<dbReference type="CDD" id="cd00082">
    <property type="entry name" value="HisKA"/>
    <property type="match status" value="1"/>
</dbReference>
<dbReference type="Gene3D" id="1.10.287.130">
    <property type="match status" value="1"/>
</dbReference>
<proteinExistence type="predicted"/>
<dbReference type="SUPFAM" id="SSF55874">
    <property type="entry name" value="ATPase domain of HSP90 chaperone/DNA topoisomerase II/histidine kinase"/>
    <property type="match status" value="1"/>
</dbReference>
<gene>
    <name evidence="10" type="ORF">DDZ16_18705</name>
</gene>
<comment type="caution">
    <text evidence="10">The sequence shown here is derived from an EMBL/GenBank/DDBJ whole genome shotgun (WGS) entry which is preliminary data.</text>
</comment>
<dbReference type="InterPro" id="IPR004358">
    <property type="entry name" value="Sig_transdc_His_kin-like_C"/>
</dbReference>
<dbReference type="EC" id="2.7.13.3" evidence="2"/>
<dbReference type="SUPFAM" id="SSF47384">
    <property type="entry name" value="Homodimeric domain of signal transducing histidine kinase"/>
    <property type="match status" value="1"/>
</dbReference>
<dbReference type="SMART" id="SM00091">
    <property type="entry name" value="PAS"/>
    <property type="match status" value="2"/>
</dbReference>
<keyword evidence="3" id="KW-0597">Phosphoprotein</keyword>
<dbReference type="CDD" id="cd16922">
    <property type="entry name" value="HATPase_EvgS-ArcB-TorS-like"/>
    <property type="match status" value="1"/>
</dbReference>
<feature type="domain" description="Histidine kinase" evidence="7">
    <location>
        <begin position="427"/>
        <end position="645"/>
    </location>
</feature>
<dbReference type="AlphaFoldDB" id="A0A2U2B427"/>
<sequence>MESTARVSENLFHLFADLSTIKEKGLLIASFTQKMGEIFEPTEFFYTKDVERSNHFFELKCGIKHWGFLEIVNGNEPTETALEFMQKAVRLFIFLLEGISSGNKNMYNQGFNSFSSTRGNFSLLEKEVDRLGISLKGQEFPPSYDTNKMESVEDISYNLLFETMSQGVVFQNSEGIITSINPSAVEILGLENHDVVGSRPLEDGWKMVDRYGNEILWEDLPSVVAIKENRPVKQKVVGVFNPAKENFKWLLLDSIPLLDVDNKTSNKVYTCFTDYTKQKKTEDQLLLLSHSVEQSPVSIIITDYDGNIEYVNPTFSKVTGYSFEEVRGQNPRIMKSGETSIELYEDLWDTILSGNKWSGELINKKKDGSFYWEQLFVSPLLHEDGKISHFVAIREDVSEKKSMIDNLVKAKEQAENSDRLKTAFLANISHEIRTPMNGILGFLELLRNPELNDEVKDQYIDIVNQSGDRLLRTINDLVEISKIESGQVDIEISTVYVPEIMDYYLQFFVPDVQKKHLGIKIAGQIENPGALIQTDRAKIEATLSNLLTNAIKFTEAGEIEFGNYIKDDNLVFFVKDSGVGIAPDHMDIVFERFVQADLNMTKPYQGTGLGLSIVKGYIEILGGKIWVESQEGIGSIFYFTIPYNPVKP</sequence>
<keyword evidence="6" id="KW-0902">Two-component regulatory system</keyword>
<dbReference type="PRINTS" id="PR00344">
    <property type="entry name" value="BCTRLSENSOR"/>
</dbReference>
<dbReference type="InterPro" id="IPR035965">
    <property type="entry name" value="PAS-like_dom_sf"/>
</dbReference>
<dbReference type="Gene3D" id="3.30.565.10">
    <property type="entry name" value="Histidine kinase-like ATPase, C-terminal domain"/>
    <property type="match status" value="1"/>
</dbReference>
<evidence type="ECO:0000313" key="10">
    <source>
        <dbReference type="EMBL" id="PWD97821.1"/>
    </source>
</evidence>
<dbReference type="InterPro" id="IPR050736">
    <property type="entry name" value="Sensor_HK_Regulatory"/>
</dbReference>
<dbReference type="PROSITE" id="PS50112">
    <property type="entry name" value="PAS"/>
    <property type="match status" value="2"/>
</dbReference>
<dbReference type="InterPro" id="IPR001610">
    <property type="entry name" value="PAC"/>
</dbReference>
<dbReference type="FunFam" id="3.30.565.10:FF:000006">
    <property type="entry name" value="Sensor histidine kinase WalK"/>
    <property type="match status" value="1"/>
</dbReference>
<reference evidence="10 11" key="1">
    <citation type="submission" date="2018-05" db="EMBL/GenBank/DDBJ databases">
        <title>Marinilabilia rubrum sp. nov., isolated from saltern sediment.</title>
        <authorList>
            <person name="Zhang R."/>
        </authorList>
    </citation>
    <scope>NUCLEOTIDE SEQUENCE [LARGE SCALE GENOMIC DNA]</scope>
    <source>
        <strain evidence="10 11">WTE16</strain>
    </source>
</reference>
<evidence type="ECO:0000259" key="8">
    <source>
        <dbReference type="PROSITE" id="PS50112"/>
    </source>
</evidence>
<dbReference type="Proteomes" id="UP000244956">
    <property type="component" value="Unassembled WGS sequence"/>
</dbReference>
<evidence type="ECO:0000256" key="2">
    <source>
        <dbReference type="ARBA" id="ARBA00012438"/>
    </source>
</evidence>
<dbReference type="EMBL" id="QEWP01000024">
    <property type="protein sequence ID" value="PWD97821.1"/>
    <property type="molecule type" value="Genomic_DNA"/>
</dbReference>
<dbReference type="Pfam" id="PF02518">
    <property type="entry name" value="HATPase_c"/>
    <property type="match status" value="1"/>
</dbReference>
<dbReference type="Pfam" id="PF00512">
    <property type="entry name" value="HisKA"/>
    <property type="match status" value="1"/>
</dbReference>
<dbReference type="InterPro" id="IPR000014">
    <property type="entry name" value="PAS"/>
</dbReference>
<dbReference type="SMART" id="SM00387">
    <property type="entry name" value="HATPase_c"/>
    <property type="match status" value="1"/>
</dbReference>
<name>A0A2U2B427_9BACT</name>
<evidence type="ECO:0000256" key="5">
    <source>
        <dbReference type="ARBA" id="ARBA00022777"/>
    </source>
</evidence>